<dbReference type="AlphaFoldDB" id="M1BGE1"/>
<organism evidence="2 3">
    <name type="scientific">Solanum tuberosum</name>
    <name type="common">Potato</name>
    <dbReference type="NCBI Taxonomy" id="4113"/>
    <lineage>
        <taxon>Eukaryota</taxon>
        <taxon>Viridiplantae</taxon>
        <taxon>Streptophyta</taxon>
        <taxon>Embryophyta</taxon>
        <taxon>Tracheophyta</taxon>
        <taxon>Spermatophyta</taxon>
        <taxon>Magnoliopsida</taxon>
        <taxon>eudicotyledons</taxon>
        <taxon>Gunneridae</taxon>
        <taxon>Pentapetalae</taxon>
        <taxon>asterids</taxon>
        <taxon>lamiids</taxon>
        <taxon>Solanales</taxon>
        <taxon>Solanaceae</taxon>
        <taxon>Solanoideae</taxon>
        <taxon>Solaneae</taxon>
        <taxon>Solanum</taxon>
    </lineage>
</organism>
<proteinExistence type="predicted"/>
<keyword evidence="1" id="KW-1133">Transmembrane helix</keyword>
<reference evidence="3" key="1">
    <citation type="journal article" date="2011" name="Nature">
        <title>Genome sequence and analysis of the tuber crop potato.</title>
        <authorList>
            <consortium name="The Potato Genome Sequencing Consortium"/>
        </authorList>
    </citation>
    <scope>NUCLEOTIDE SEQUENCE [LARGE SCALE GENOMIC DNA]</scope>
    <source>
        <strain evidence="3">cv. DM1-3 516 R44</strain>
    </source>
</reference>
<protein>
    <submittedName>
        <fullName evidence="2">AML1</fullName>
    </submittedName>
</protein>
<reference evidence="2" key="2">
    <citation type="submission" date="2015-06" db="UniProtKB">
        <authorList>
            <consortium name="EnsemblPlants"/>
        </authorList>
    </citation>
    <scope>IDENTIFICATION</scope>
    <source>
        <strain evidence="2">DM1-3 516 R44</strain>
    </source>
</reference>
<accession>M1BGE1</accession>
<keyword evidence="1" id="KW-0812">Transmembrane</keyword>
<evidence type="ECO:0000313" key="2">
    <source>
        <dbReference type="EnsemblPlants" id="PGSC0003DMT400044566"/>
    </source>
</evidence>
<name>M1BGE1_SOLTU</name>
<dbReference type="HOGENOM" id="CLU_2854120_0_0_1"/>
<gene>
    <name evidence="2" type="primary">LOC102600486</name>
</gene>
<dbReference type="OrthoDB" id="417481at2759"/>
<dbReference type="ExpressionAtlas" id="M1BGE1">
    <property type="expression patterns" value="baseline"/>
</dbReference>
<dbReference type="Proteomes" id="UP000011115">
    <property type="component" value="Unassembled WGS sequence"/>
</dbReference>
<sequence>MGVQILAENHQVCLWVCDFLWSRWLSCDLFGVLVGLVLTRQVMMVMSILNCFDFVEKLSGCSNSC</sequence>
<keyword evidence="1" id="KW-0472">Membrane</keyword>
<evidence type="ECO:0000256" key="1">
    <source>
        <dbReference type="SAM" id="Phobius"/>
    </source>
</evidence>
<dbReference type="EnsemblPlants" id="PGSC0003DMT400044566">
    <property type="protein sequence ID" value="PGSC0003DMT400044566"/>
    <property type="gene ID" value="PGSC0003DMG400017300"/>
</dbReference>
<dbReference type="Gramene" id="PGSC0003DMT400044566">
    <property type="protein sequence ID" value="PGSC0003DMT400044566"/>
    <property type="gene ID" value="PGSC0003DMG400017300"/>
</dbReference>
<evidence type="ECO:0000313" key="3">
    <source>
        <dbReference type="Proteomes" id="UP000011115"/>
    </source>
</evidence>
<feature type="transmembrane region" description="Helical" evidence="1">
    <location>
        <begin position="20"/>
        <end position="39"/>
    </location>
</feature>
<keyword evidence="3" id="KW-1185">Reference proteome</keyword>